<proteinExistence type="inferred from homology"/>
<dbReference type="InterPro" id="IPR036388">
    <property type="entry name" value="WH-like_DNA-bd_sf"/>
</dbReference>
<dbReference type="PANTHER" id="PTHR18964:SF149">
    <property type="entry name" value="BIFUNCTIONAL UDP-N-ACETYLGLUCOSAMINE 2-EPIMERASE_N-ACETYLMANNOSAMINE KINASE"/>
    <property type="match status" value="1"/>
</dbReference>
<dbReference type="InterPro" id="IPR000835">
    <property type="entry name" value="HTH_MarR-typ"/>
</dbReference>
<name>A0A7M2Z045_9ACTN</name>
<dbReference type="SUPFAM" id="SSF53067">
    <property type="entry name" value="Actin-like ATPase domain"/>
    <property type="match status" value="1"/>
</dbReference>
<dbReference type="PANTHER" id="PTHR18964">
    <property type="entry name" value="ROK (REPRESSOR, ORF, KINASE) FAMILY"/>
    <property type="match status" value="1"/>
</dbReference>
<dbReference type="InterPro" id="IPR043129">
    <property type="entry name" value="ATPase_NBD"/>
</dbReference>
<reference evidence="4" key="2">
    <citation type="journal article" date="2019" name="MicrobiologyOpen">
        <title>High-quality draft genome sequence of Gaiella occulta isolated from a 150 meter deep mineral water borehole and comparison with the genome sequences of other deep-branching lineages of the phylum Actinobacteria.</title>
        <authorList>
            <person name="Severino R."/>
            <person name="Froufe H.J.C."/>
            <person name="Barroso C."/>
            <person name="Albuquerque L."/>
            <person name="Lobo-da-Cunha A."/>
            <person name="da Costa M.S."/>
            <person name="Egas C."/>
        </authorList>
    </citation>
    <scope>NUCLEOTIDE SEQUENCE [LARGE SCALE GENOMIC DNA]</scope>
    <source>
        <strain evidence="4">F2-233</strain>
    </source>
</reference>
<dbReference type="InterPro" id="IPR036390">
    <property type="entry name" value="WH_DNA-bd_sf"/>
</dbReference>
<dbReference type="Gene3D" id="3.30.420.40">
    <property type="match status" value="2"/>
</dbReference>
<dbReference type="SUPFAM" id="SSF46785">
    <property type="entry name" value="Winged helix' DNA-binding domain"/>
    <property type="match status" value="1"/>
</dbReference>
<dbReference type="Pfam" id="PF12802">
    <property type="entry name" value="MarR_2"/>
    <property type="match status" value="1"/>
</dbReference>
<dbReference type="RefSeq" id="WP_114795693.1">
    <property type="nucleotide sequence ID" value="NZ_QQZY01000002.1"/>
</dbReference>
<organism evidence="3 4">
    <name type="scientific">Gaiella occulta</name>
    <dbReference type="NCBI Taxonomy" id="1002870"/>
    <lineage>
        <taxon>Bacteria</taxon>
        <taxon>Bacillati</taxon>
        <taxon>Actinomycetota</taxon>
        <taxon>Thermoleophilia</taxon>
        <taxon>Gaiellales</taxon>
        <taxon>Gaiellaceae</taxon>
        <taxon>Gaiella</taxon>
    </lineage>
</organism>
<comment type="similarity">
    <text evidence="1">Belongs to the ROK (NagC/XylR) family.</text>
</comment>
<dbReference type="OrthoDB" id="4083144at2"/>
<dbReference type="Gene3D" id="1.10.10.10">
    <property type="entry name" value="Winged helix-like DNA-binding domain superfamily/Winged helix DNA-binding domain"/>
    <property type="match status" value="1"/>
</dbReference>
<feature type="domain" description="HTH marR-type" evidence="2">
    <location>
        <begin position="26"/>
        <end position="73"/>
    </location>
</feature>
<accession>A0A7M2Z045</accession>
<dbReference type="Pfam" id="PF00480">
    <property type="entry name" value="ROK"/>
    <property type="match status" value="1"/>
</dbReference>
<evidence type="ECO:0000259" key="2">
    <source>
        <dbReference type="Pfam" id="PF12802"/>
    </source>
</evidence>
<keyword evidence="3" id="KW-0808">Transferase</keyword>
<dbReference type="InterPro" id="IPR000600">
    <property type="entry name" value="ROK"/>
</dbReference>
<keyword evidence="3" id="KW-0418">Kinase</keyword>
<sequence>MSFERTRSGSTRADQTTVRHANLGVVLQHVARGGPRSRARIAAETGLTRGTVSSLVAELIDLDLLRETGKDERPGRVGRPAQTLELHDRVVAVGLEVNVDYLAVCVEDLTGTVRYERRIYVDNRRSSPAPVLNRLARMARQALDAAEGAGLLPAGIAVALPGLVDVRTGTLLRAPNLGWSEIAVADELRVRVGPRAVRVENEANLAALAEHWQGAARGLRSFICIFGEVGVGAGLFIDGELFRGSHGYSGEFGHMTVDRDGALCACGSRGCLETFAGQEAIAGRAGIPVGGGGRMRSVTEELVRRASAGDPQVVSSLDEAGQYLGIGLSAAVNLFDVDAVVLGGCFGPLSPWLEGAVRAGLDDRVLSAAWSRCELRVSEFGEGAAVRGAAALTLRSVLAAPWTMAERREAPRRAVI</sequence>
<evidence type="ECO:0000313" key="4">
    <source>
        <dbReference type="Proteomes" id="UP000254134"/>
    </source>
</evidence>
<dbReference type="GO" id="GO:0016301">
    <property type="term" value="F:kinase activity"/>
    <property type="evidence" value="ECO:0007669"/>
    <property type="project" value="UniProtKB-KW"/>
</dbReference>
<dbReference type="GO" id="GO:0003700">
    <property type="term" value="F:DNA-binding transcription factor activity"/>
    <property type="evidence" value="ECO:0007669"/>
    <property type="project" value="InterPro"/>
</dbReference>
<reference evidence="3 4" key="1">
    <citation type="submission" date="2018-07" db="EMBL/GenBank/DDBJ databases">
        <title>High-quality-draft genome sequence of Gaiella occulta.</title>
        <authorList>
            <person name="Severino R."/>
            <person name="Froufe H.J.C."/>
            <person name="Rainey F.A."/>
            <person name="Barroso C."/>
            <person name="Albuquerque L."/>
            <person name="Lobo-Da-Cunha A."/>
            <person name="Da Costa M.S."/>
            <person name="Egas C."/>
        </authorList>
    </citation>
    <scope>NUCLEOTIDE SEQUENCE [LARGE SCALE GENOMIC DNA]</scope>
    <source>
        <strain evidence="3 4">F2-233</strain>
    </source>
</reference>
<keyword evidence="4" id="KW-1185">Reference proteome</keyword>
<dbReference type="CDD" id="cd24076">
    <property type="entry name" value="ASKHA_ATPase_ROK_BsXylR-like"/>
    <property type="match status" value="1"/>
</dbReference>
<dbReference type="EMBL" id="QQZY01000002">
    <property type="protein sequence ID" value="RDI75498.1"/>
    <property type="molecule type" value="Genomic_DNA"/>
</dbReference>
<protein>
    <submittedName>
        <fullName evidence="3">Transcriptional regulator/sugar kinase</fullName>
    </submittedName>
</protein>
<evidence type="ECO:0000256" key="1">
    <source>
        <dbReference type="ARBA" id="ARBA00006479"/>
    </source>
</evidence>
<evidence type="ECO:0000313" key="3">
    <source>
        <dbReference type="EMBL" id="RDI75498.1"/>
    </source>
</evidence>
<dbReference type="AlphaFoldDB" id="A0A7M2Z045"/>
<gene>
    <name evidence="3" type="ORF">Gocc_1296</name>
</gene>
<dbReference type="Proteomes" id="UP000254134">
    <property type="component" value="Unassembled WGS sequence"/>
</dbReference>
<comment type="caution">
    <text evidence="3">The sequence shown here is derived from an EMBL/GenBank/DDBJ whole genome shotgun (WGS) entry which is preliminary data.</text>
</comment>